<evidence type="ECO:0000256" key="2">
    <source>
        <dbReference type="ARBA" id="ARBA00022679"/>
    </source>
</evidence>
<feature type="domain" description="O-methyltransferase C-terminal" evidence="4">
    <location>
        <begin position="9"/>
        <end position="131"/>
    </location>
</feature>
<evidence type="ECO:0000313" key="6">
    <source>
        <dbReference type="Proteomes" id="UP001156441"/>
    </source>
</evidence>
<sequence>MTARDDIAPRVVTAYDWGSLGDVLDVGGGDGTLLIALLNEYPSLRGRVFDQPDLAEAARKRIEAAGLADRAGAVAGDLSADLPPGAEGYLLAEVLHDRDDDDTRDLLTRCAEAVGEDGAVFVIETVTRGRDLTALTALAEGAGLMVADVHDAGEVAVLELTRP</sequence>
<protein>
    <recommendedName>
        <fullName evidence="4">O-methyltransferase C-terminal domain-containing protein</fullName>
    </recommendedName>
</protein>
<keyword evidence="2" id="KW-0808">Transferase</keyword>
<organism evidence="5 6">
    <name type="scientific">Actinophytocola gossypii</name>
    <dbReference type="NCBI Taxonomy" id="2812003"/>
    <lineage>
        <taxon>Bacteria</taxon>
        <taxon>Bacillati</taxon>
        <taxon>Actinomycetota</taxon>
        <taxon>Actinomycetes</taxon>
        <taxon>Pseudonocardiales</taxon>
        <taxon>Pseudonocardiaceae</taxon>
    </lineage>
</organism>
<reference evidence="5 6" key="1">
    <citation type="submission" date="2021-02" db="EMBL/GenBank/DDBJ databases">
        <title>Actinophytocola xerophila sp. nov., isolated from soil of cotton cropping field.</title>
        <authorList>
            <person name="Huang R."/>
            <person name="Chen X."/>
            <person name="Ge X."/>
            <person name="Liu W."/>
        </authorList>
    </citation>
    <scope>NUCLEOTIDE SEQUENCE [LARGE SCALE GENOMIC DNA]</scope>
    <source>
        <strain evidence="5 6">S1-96</strain>
    </source>
</reference>
<dbReference type="Pfam" id="PF00891">
    <property type="entry name" value="Methyltransf_2"/>
    <property type="match status" value="1"/>
</dbReference>
<proteinExistence type="predicted"/>
<keyword evidence="1" id="KW-0489">Methyltransferase</keyword>
<evidence type="ECO:0000313" key="5">
    <source>
        <dbReference type="EMBL" id="MCT2583217.1"/>
    </source>
</evidence>
<name>A0ABT2J5S7_9PSEU</name>
<dbReference type="RefSeq" id="WP_260190591.1">
    <property type="nucleotide sequence ID" value="NZ_JAFFZE010000009.1"/>
</dbReference>
<dbReference type="PANTHER" id="PTHR43712">
    <property type="entry name" value="PUTATIVE (AFU_ORTHOLOGUE AFUA_4G14580)-RELATED"/>
    <property type="match status" value="1"/>
</dbReference>
<keyword evidence="6" id="KW-1185">Reference proteome</keyword>
<dbReference type="SUPFAM" id="SSF53335">
    <property type="entry name" value="S-adenosyl-L-methionine-dependent methyltransferases"/>
    <property type="match status" value="1"/>
</dbReference>
<keyword evidence="3" id="KW-0949">S-adenosyl-L-methionine</keyword>
<evidence type="ECO:0000256" key="1">
    <source>
        <dbReference type="ARBA" id="ARBA00022603"/>
    </source>
</evidence>
<dbReference type="PROSITE" id="PS51683">
    <property type="entry name" value="SAM_OMT_II"/>
    <property type="match status" value="1"/>
</dbReference>
<evidence type="ECO:0000259" key="4">
    <source>
        <dbReference type="Pfam" id="PF00891"/>
    </source>
</evidence>
<gene>
    <name evidence="5" type="ORF">JT362_08830</name>
</gene>
<dbReference type="InterPro" id="IPR016461">
    <property type="entry name" value="COMT-like"/>
</dbReference>
<dbReference type="Proteomes" id="UP001156441">
    <property type="component" value="Unassembled WGS sequence"/>
</dbReference>
<evidence type="ECO:0000256" key="3">
    <source>
        <dbReference type="ARBA" id="ARBA00022691"/>
    </source>
</evidence>
<accession>A0ABT2J5S7</accession>
<dbReference type="InterPro" id="IPR029063">
    <property type="entry name" value="SAM-dependent_MTases_sf"/>
</dbReference>
<dbReference type="EMBL" id="JAFFZE010000009">
    <property type="protein sequence ID" value="MCT2583217.1"/>
    <property type="molecule type" value="Genomic_DNA"/>
</dbReference>
<dbReference type="InterPro" id="IPR001077">
    <property type="entry name" value="COMT_C"/>
</dbReference>
<dbReference type="Gene3D" id="3.40.50.150">
    <property type="entry name" value="Vaccinia Virus protein VP39"/>
    <property type="match status" value="1"/>
</dbReference>
<comment type="caution">
    <text evidence="5">The sequence shown here is derived from an EMBL/GenBank/DDBJ whole genome shotgun (WGS) entry which is preliminary data.</text>
</comment>
<dbReference type="PANTHER" id="PTHR43712:SF2">
    <property type="entry name" value="O-METHYLTRANSFERASE CICE"/>
    <property type="match status" value="1"/>
</dbReference>